<evidence type="ECO:0000256" key="3">
    <source>
        <dbReference type="ARBA" id="ARBA00022676"/>
    </source>
</evidence>
<evidence type="ECO:0000256" key="9">
    <source>
        <dbReference type="ARBA" id="ARBA00023136"/>
    </source>
</evidence>
<organism evidence="15">
    <name type="scientific">Tetraselmis sp. GSL018</name>
    <dbReference type="NCBI Taxonomy" id="582737"/>
    <lineage>
        <taxon>Eukaryota</taxon>
        <taxon>Viridiplantae</taxon>
        <taxon>Chlorophyta</taxon>
        <taxon>core chlorophytes</taxon>
        <taxon>Chlorodendrophyceae</taxon>
        <taxon>Chlorodendrales</taxon>
        <taxon>Chlorodendraceae</taxon>
        <taxon>Tetraselmis</taxon>
    </lineage>
</organism>
<dbReference type="GO" id="GO:0003835">
    <property type="term" value="F:beta-galactoside alpha-2,6-sialyltransferase activity"/>
    <property type="evidence" value="ECO:0007669"/>
    <property type="project" value="UniProtKB-EC"/>
</dbReference>
<evidence type="ECO:0000256" key="14">
    <source>
        <dbReference type="SAM" id="Phobius"/>
    </source>
</evidence>
<accession>A0A061S202</accession>
<dbReference type="EMBL" id="GBEZ01007183">
    <property type="protein sequence ID" value="JAC78263.1"/>
    <property type="molecule type" value="Transcribed_RNA"/>
</dbReference>
<name>A0A061S202_9CHLO</name>
<dbReference type="InterPro" id="IPR001675">
    <property type="entry name" value="Glyco_trans_29"/>
</dbReference>
<dbReference type="InterPro" id="IPR038578">
    <property type="entry name" value="GT29-like_sf"/>
</dbReference>
<keyword evidence="7 14" id="KW-1133">Transmembrane helix</keyword>
<evidence type="ECO:0000256" key="5">
    <source>
        <dbReference type="ARBA" id="ARBA00022692"/>
    </source>
</evidence>
<evidence type="ECO:0000256" key="11">
    <source>
        <dbReference type="ARBA" id="ARBA00023180"/>
    </source>
</evidence>
<dbReference type="Gene3D" id="3.90.1480.20">
    <property type="entry name" value="Glycosyl transferase family 29"/>
    <property type="match status" value="1"/>
</dbReference>
<evidence type="ECO:0000256" key="4">
    <source>
        <dbReference type="ARBA" id="ARBA00022679"/>
    </source>
</evidence>
<comment type="subcellular location">
    <subcellularLocation>
        <location evidence="1">Golgi apparatus</location>
        <location evidence="1">Golgi stack membrane</location>
        <topology evidence="1">Single-pass type II membrane protein</topology>
    </subcellularLocation>
</comment>
<evidence type="ECO:0000256" key="7">
    <source>
        <dbReference type="ARBA" id="ARBA00022989"/>
    </source>
</evidence>
<keyword evidence="11" id="KW-0325">Glycoprotein</keyword>
<evidence type="ECO:0000256" key="13">
    <source>
        <dbReference type="ARBA" id="ARBA00034329"/>
    </source>
</evidence>
<evidence type="ECO:0000256" key="6">
    <source>
        <dbReference type="ARBA" id="ARBA00022968"/>
    </source>
</evidence>
<evidence type="ECO:0000256" key="8">
    <source>
        <dbReference type="ARBA" id="ARBA00023034"/>
    </source>
</evidence>
<keyword evidence="10" id="KW-1015">Disulfide bond</keyword>
<gene>
    <name evidence="15" type="ORF">TSPGSL018_15592</name>
</gene>
<evidence type="ECO:0000256" key="10">
    <source>
        <dbReference type="ARBA" id="ARBA00023157"/>
    </source>
</evidence>
<dbReference type="GO" id="GO:0032580">
    <property type="term" value="C:Golgi cisterna membrane"/>
    <property type="evidence" value="ECO:0007669"/>
    <property type="project" value="UniProtKB-SubCell"/>
</dbReference>
<comment type="catalytic activity">
    <reaction evidence="12">
        <text>a beta-D-galactoside + CMP-N-acetyl-beta-neuraminate = an N-acetyl-alpha-neuraminyl-(2-&gt;6)-beta-D-galactosyl derivative + CMP + H(+)</text>
        <dbReference type="Rhea" id="RHEA:52104"/>
        <dbReference type="ChEBI" id="CHEBI:15378"/>
        <dbReference type="ChEBI" id="CHEBI:28034"/>
        <dbReference type="ChEBI" id="CHEBI:57812"/>
        <dbReference type="ChEBI" id="CHEBI:60377"/>
        <dbReference type="ChEBI" id="CHEBI:136398"/>
        <dbReference type="EC" id="2.4.3.1"/>
    </reaction>
</comment>
<reference evidence="15" key="1">
    <citation type="submission" date="2014-05" db="EMBL/GenBank/DDBJ databases">
        <title>The transcriptome of the halophilic microalga Tetraselmis sp. GSL018 isolated from the Great Salt Lake, Utah.</title>
        <authorList>
            <person name="Jinkerson R.E."/>
            <person name="D'Adamo S."/>
            <person name="Posewitz M.C."/>
        </authorList>
    </citation>
    <scope>NUCLEOTIDE SEQUENCE</scope>
    <source>
        <strain evidence="15">GSL018</strain>
    </source>
</reference>
<sequence>MNRRSFEPQHVGFLALLAAVAVLEIFYEFVGFQFNVMPRGPAVLSQQETVIEKLRGELGSQHRHPLLSKYLLSDLPFPRLNVSSRVLHGTLTADQARELELNPTEAEELNQILPEQDFRHQYGSCALVGNSASLLQYQFGNEIDGHDVVMRFNDAPTRGFEESVGRRCTFRAVTYEHVRLLMGTSRGGAADKERHKDKGALKAGARTVLILPGTPVRFYTEMRRKFPENIIMFMAPEVGRSSRALYQSVVDRLRLLGEPEASRSSQNPTGLEAALFLMQVCKTVSLYGFQPVVPPHASSMPSVMYYDKAMTSTDVTATAMSFFFWRVVNMEALVRLRC</sequence>
<evidence type="ECO:0000256" key="1">
    <source>
        <dbReference type="ARBA" id="ARBA00004447"/>
    </source>
</evidence>
<evidence type="ECO:0000256" key="2">
    <source>
        <dbReference type="ARBA" id="ARBA00006003"/>
    </source>
</evidence>
<feature type="transmembrane region" description="Helical" evidence="14">
    <location>
        <begin position="12"/>
        <end position="30"/>
    </location>
</feature>
<evidence type="ECO:0000256" key="12">
    <source>
        <dbReference type="ARBA" id="ARBA00034249"/>
    </source>
</evidence>
<dbReference type="EC" id="2.4.3.1" evidence="13"/>
<keyword evidence="8" id="KW-0333">Golgi apparatus</keyword>
<dbReference type="PANTHER" id="PTHR46059">
    <property type="entry name" value="BETA-GALACTOSIDE ALPHA-2,6-SIALYLTRANSFERASE"/>
    <property type="match status" value="1"/>
</dbReference>
<dbReference type="PANTHER" id="PTHR46059:SF1">
    <property type="entry name" value="BETA-GALACTOSIDE ALPHA-2,6-SIALYLTRANSFERASE"/>
    <property type="match status" value="1"/>
</dbReference>
<proteinExistence type="inferred from homology"/>
<keyword evidence="5 14" id="KW-0812">Transmembrane</keyword>
<keyword evidence="3 15" id="KW-0328">Glycosyltransferase</keyword>
<dbReference type="Pfam" id="PF00777">
    <property type="entry name" value="Glyco_transf_29"/>
    <property type="match status" value="1"/>
</dbReference>
<keyword evidence="4 15" id="KW-0808">Transferase</keyword>
<evidence type="ECO:0000313" key="15">
    <source>
        <dbReference type="EMBL" id="JAC78263.1"/>
    </source>
</evidence>
<protein>
    <recommendedName>
        <fullName evidence="13">beta-galactoside alpha-(2,6)-sialyltransferase</fullName>
        <ecNumber evidence="13">2.4.3.1</ecNumber>
    </recommendedName>
</protein>
<comment type="similarity">
    <text evidence="2">Belongs to the glycosyltransferase 29 family.</text>
</comment>
<dbReference type="AlphaFoldDB" id="A0A061S202"/>
<keyword evidence="6" id="KW-0735">Signal-anchor</keyword>
<keyword evidence="9 14" id="KW-0472">Membrane</keyword>